<dbReference type="InterPro" id="IPR050471">
    <property type="entry name" value="AB_hydrolase"/>
</dbReference>
<comment type="caution">
    <text evidence="2">The sequence shown here is derived from an EMBL/GenBank/DDBJ whole genome shotgun (WGS) entry which is preliminary data.</text>
</comment>
<feature type="domain" description="AB hydrolase-1" evidence="1">
    <location>
        <begin position="62"/>
        <end position="116"/>
    </location>
</feature>
<dbReference type="RefSeq" id="WP_344714138.1">
    <property type="nucleotide sequence ID" value="NZ_BAAAWH010000001.1"/>
</dbReference>
<dbReference type="InterPro" id="IPR029058">
    <property type="entry name" value="AB_hydrolase_fold"/>
</dbReference>
<gene>
    <name evidence="2" type="ORF">ACFFPJ_05225</name>
</gene>
<dbReference type="Pfam" id="PF00561">
    <property type="entry name" value="Abhydrolase_1"/>
    <property type="match status" value="1"/>
</dbReference>
<evidence type="ECO:0000313" key="2">
    <source>
        <dbReference type="EMBL" id="MFB9645194.1"/>
    </source>
</evidence>
<dbReference type="PANTHER" id="PTHR43433">
    <property type="entry name" value="HYDROLASE, ALPHA/BETA FOLD FAMILY PROTEIN"/>
    <property type="match status" value="1"/>
</dbReference>
<protein>
    <submittedName>
        <fullName evidence="2">Alpha/beta fold hydrolase</fullName>
    </submittedName>
</protein>
<dbReference type="GO" id="GO:0016787">
    <property type="term" value="F:hydrolase activity"/>
    <property type="evidence" value="ECO:0007669"/>
    <property type="project" value="UniProtKB-KW"/>
</dbReference>
<sequence length="187" mass="19717">MTRLETFDPDDRAIPYLDQGDGPALVLLSERGADGGGLGTLTSILVETGFRIVRIGFRGAADDVTLQDLAQDVLDVLDHLEIRDTWIGGHAFGGTVARTLALAHPDRANGVLLLGVEVAQIPVPQHMPVLVVQGAGDEITPAANGLQLQASAPGLVSVTLLEGAGHMFPVTHAGQTAEIIEEYLDWD</sequence>
<dbReference type="PANTHER" id="PTHR43433:SF5">
    <property type="entry name" value="AB HYDROLASE-1 DOMAIN-CONTAINING PROTEIN"/>
    <property type="match status" value="1"/>
</dbReference>
<accession>A0ABV5SXV1</accession>
<reference evidence="2 3" key="1">
    <citation type="submission" date="2024-09" db="EMBL/GenBank/DDBJ databases">
        <authorList>
            <person name="Sun Q."/>
            <person name="Mori K."/>
        </authorList>
    </citation>
    <scope>NUCLEOTIDE SEQUENCE [LARGE SCALE GENOMIC DNA]</scope>
    <source>
        <strain evidence="2 3">JCM 1342</strain>
    </source>
</reference>
<name>A0ABV5SXV1_9MICO</name>
<proteinExistence type="predicted"/>
<evidence type="ECO:0000313" key="3">
    <source>
        <dbReference type="Proteomes" id="UP001589611"/>
    </source>
</evidence>
<evidence type="ECO:0000259" key="1">
    <source>
        <dbReference type="Pfam" id="PF00561"/>
    </source>
</evidence>
<keyword evidence="3" id="KW-1185">Reference proteome</keyword>
<organism evidence="2 3">
    <name type="scientific">Microbacterium terregens</name>
    <dbReference type="NCBI Taxonomy" id="69363"/>
    <lineage>
        <taxon>Bacteria</taxon>
        <taxon>Bacillati</taxon>
        <taxon>Actinomycetota</taxon>
        <taxon>Actinomycetes</taxon>
        <taxon>Micrococcales</taxon>
        <taxon>Microbacteriaceae</taxon>
        <taxon>Microbacterium</taxon>
    </lineage>
</organism>
<dbReference type="EMBL" id="JBHMBE010000002">
    <property type="protein sequence ID" value="MFB9645194.1"/>
    <property type="molecule type" value="Genomic_DNA"/>
</dbReference>
<keyword evidence="2" id="KW-0378">Hydrolase</keyword>
<dbReference type="Proteomes" id="UP001589611">
    <property type="component" value="Unassembled WGS sequence"/>
</dbReference>
<dbReference type="SUPFAM" id="SSF53474">
    <property type="entry name" value="alpha/beta-Hydrolases"/>
    <property type="match status" value="1"/>
</dbReference>
<dbReference type="Gene3D" id="3.40.50.1820">
    <property type="entry name" value="alpha/beta hydrolase"/>
    <property type="match status" value="2"/>
</dbReference>
<dbReference type="InterPro" id="IPR000073">
    <property type="entry name" value="AB_hydrolase_1"/>
</dbReference>